<accession>A0ABQ7SEC8</accession>
<proteinExistence type="predicted"/>
<feature type="compositionally biased region" description="Acidic residues" evidence="1">
    <location>
        <begin position="139"/>
        <end position="148"/>
    </location>
</feature>
<organism evidence="2 3">
    <name type="scientific">Phrynosoma platyrhinos</name>
    <name type="common">Desert horned lizard</name>
    <dbReference type="NCBI Taxonomy" id="52577"/>
    <lineage>
        <taxon>Eukaryota</taxon>
        <taxon>Metazoa</taxon>
        <taxon>Chordata</taxon>
        <taxon>Craniata</taxon>
        <taxon>Vertebrata</taxon>
        <taxon>Euteleostomi</taxon>
        <taxon>Lepidosauria</taxon>
        <taxon>Squamata</taxon>
        <taxon>Bifurcata</taxon>
        <taxon>Unidentata</taxon>
        <taxon>Episquamata</taxon>
        <taxon>Toxicofera</taxon>
        <taxon>Iguania</taxon>
        <taxon>Phrynosomatidae</taxon>
        <taxon>Phrynosomatinae</taxon>
        <taxon>Phrynosoma</taxon>
    </lineage>
</organism>
<evidence type="ECO:0000256" key="1">
    <source>
        <dbReference type="SAM" id="MobiDB-lite"/>
    </source>
</evidence>
<feature type="region of interest" description="Disordered" evidence="1">
    <location>
        <begin position="100"/>
        <end position="162"/>
    </location>
</feature>
<dbReference type="EMBL" id="JAIPUX010005290">
    <property type="protein sequence ID" value="KAH0615690.1"/>
    <property type="molecule type" value="Genomic_DNA"/>
</dbReference>
<sequence>MLSASISGFPQRAGLVAPRDRLHAGLLKTVCLPVPFHSLLNSCQFTRTALELVDFPPCHLRVVLLNEKIPAPFQTKVFGGFNFLFASILQVQQQRSLDGIVSHPPKASGRKPKKDMYASPDPEVKNTSPMSEQDSGILDVEDEEEDEEARTSRMRGGGSNNLREVPGAQDLVDFSPVYRCLHIYSVLVSEQAFCLHIVAVLTSWSGLFNMVFENQPHFSLSPSLMHRDQCSVGYEKGVSDKG</sequence>
<evidence type="ECO:0000313" key="2">
    <source>
        <dbReference type="EMBL" id="KAH0615690.1"/>
    </source>
</evidence>
<feature type="compositionally biased region" description="Polar residues" evidence="1">
    <location>
        <begin position="125"/>
        <end position="134"/>
    </location>
</feature>
<keyword evidence="3" id="KW-1185">Reference proteome</keyword>
<protein>
    <submittedName>
        <fullName evidence="2">Uncharacterized protein</fullName>
    </submittedName>
</protein>
<evidence type="ECO:0000313" key="3">
    <source>
        <dbReference type="Proteomes" id="UP000826234"/>
    </source>
</evidence>
<comment type="caution">
    <text evidence="2">The sequence shown here is derived from an EMBL/GenBank/DDBJ whole genome shotgun (WGS) entry which is preliminary data.</text>
</comment>
<name>A0ABQ7SEC8_PHRPL</name>
<dbReference type="Proteomes" id="UP000826234">
    <property type="component" value="Unassembled WGS sequence"/>
</dbReference>
<reference evidence="2 3" key="1">
    <citation type="journal article" date="2022" name="Gigascience">
        <title>A chromosome-level genome assembly and annotation of the desert horned lizard, Phrynosoma platyrhinos, provides insight into chromosomal rearrangements among reptiles.</title>
        <authorList>
            <person name="Koochekian N."/>
            <person name="Ascanio A."/>
            <person name="Farleigh K."/>
            <person name="Card D.C."/>
            <person name="Schield D.R."/>
            <person name="Castoe T.A."/>
            <person name="Jezkova T."/>
        </authorList>
    </citation>
    <scope>NUCLEOTIDE SEQUENCE [LARGE SCALE GENOMIC DNA]</scope>
    <source>
        <strain evidence="2">NK-2021</strain>
    </source>
</reference>
<gene>
    <name evidence="2" type="ORF">JD844_025995</name>
</gene>